<accession>A0A8S5MNN3</accession>
<evidence type="ECO:0000256" key="1">
    <source>
        <dbReference type="SAM" id="MobiDB-lite"/>
    </source>
</evidence>
<reference evidence="2" key="1">
    <citation type="journal article" date="2021" name="Proc. Natl. Acad. Sci. U.S.A.">
        <title>A Catalog of Tens of Thousands of Viruses from Human Metagenomes Reveals Hidden Associations with Chronic Diseases.</title>
        <authorList>
            <person name="Tisza M.J."/>
            <person name="Buck C.B."/>
        </authorList>
    </citation>
    <scope>NUCLEOTIDE SEQUENCE</scope>
    <source>
        <strain evidence="2">CtZZK17</strain>
    </source>
</reference>
<feature type="region of interest" description="Disordered" evidence="1">
    <location>
        <begin position="26"/>
        <end position="55"/>
    </location>
</feature>
<sequence length="55" mass="6121">MLLPPPLGIVALRAWKCVATGDDGKRYCDDPRPTRRGLADPKKRLVSAREKGNFN</sequence>
<name>A0A8S5MNN3_9CAUD</name>
<proteinExistence type="predicted"/>
<organism evidence="2">
    <name type="scientific">Siphoviridae sp. ctZZK17</name>
    <dbReference type="NCBI Taxonomy" id="2826384"/>
    <lineage>
        <taxon>Viruses</taxon>
        <taxon>Duplodnaviria</taxon>
        <taxon>Heunggongvirae</taxon>
        <taxon>Uroviricota</taxon>
        <taxon>Caudoviricetes</taxon>
    </lineage>
</organism>
<evidence type="ECO:0000313" key="2">
    <source>
        <dbReference type="EMBL" id="DAD83921.1"/>
    </source>
</evidence>
<protein>
    <submittedName>
        <fullName evidence="2">Uncharacterized protein</fullName>
    </submittedName>
</protein>
<dbReference type="EMBL" id="BK014947">
    <property type="protein sequence ID" value="DAD83921.1"/>
    <property type="molecule type" value="Genomic_DNA"/>
</dbReference>